<reference evidence="5" key="1">
    <citation type="submission" date="2020-11" db="EMBL/GenBank/DDBJ databases">
        <authorList>
            <person name="Tran Van P."/>
        </authorList>
    </citation>
    <scope>NUCLEOTIDE SEQUENCE</scope>
</reference>
<sequence length="438" mass="48120">MAATSIILAVVIVLVPYCAYLWHLYLISFIMGIGYGVYFNSNNVWILELFEDNAGPIFQLSGFVYGIGTILGPLLYQSYVTGEIVPLTDDNIAVAIVETNGNATGGGFVVDLPWIAINSTDTLAFDDDWEGLSSTRRSQLKVPFFISGLLILIGGVTLLVLYIFRKYRINRVEIVKGCDGPPGADSRVTGNTLYGKLIIILCMLLFSFHCASDDSYVQFAATYLQYIPLGLSAGASAKIVSYMGLAFTLSQAVSVVVALKLRPHWMLGYHFLIMLAGILLMYFGKHSLGMMWAGILVMAVGIGAVFPLIFSFMAQQIDVTDRIGTLLNFSSKIPGLFVPTIIGMLVEKHPECTGALARVAPTYTSQKATFVKSDDWRHFTRPGLKTPHDHNLQAPSLKIFVYLGIAGAFIGCLNNFVDWRDPFGKYPRNHFDKPKTSG</sequence>
<evidence type="ECO:0000256" key="3">
    <source>
        <dbReference type="ARBA" id="ARBA00023136"/>
    </source>
</evidence>
<evidence type="ECO:0000313" key="6">
    <source>
        <dbReference type="Proteomes" id="UP000759131"/>
    </source>
</evidence>
<keyword evidence="2 4" id="KW-1133">Transmembrane helix</keyword>
<feature type="transmembrane region" description="Helical" evidence="4">
    <location>
        <begin position="266"/>
        <end position="284"/>
    </location>
</feature>
<keyword evidence="1 4" id="KW-0812">Transmembrane</keyword>
<dbReference type="Gene3D" id="1.20.1250.20">
    <property type="entry name" value="MFS general substrate transporter like domains"/>
    <property type="match status" value="2"/>
</dbReference>
<organism evidence="5">
    <name type="scientific">Medioppia subpectinata</name>
    <dbReference type="NCBI Taxonomy" id="1979941"/>
    <lineage>
        <taxon>Eukaryota</taxon>
        <taxon>Metazoa</taxon>
        <taxon>Ecdysozoa</taxon>
        <taxon>Arthropoda</taxon>
        <taxon>Chelicerata</taxon>
        <taxon>Arachnida</taxon>
        <taxon>Acari</taxon>
        <taxon>Acariformes</taxon>
        <taxon>Sarcoptiformes</taxon>
        <taxon>Oribatida</taxon>
        <taxon>Brachypylina</taxon>
        <taxon>Oppioidea</taxon>
        <taxon>Oppiidae</taxon>
        <taxon>Medioppia</taxon>
    </lineage>
</organism>
<feature type="transmembrane region" description="Helical" evidence="4">
    <location>
        <begin position="326"/>
        <end position="346"/>
    </location>
</feature>
<dbReference type="OrthoDB" id="413079at2759"/>
<accession>A0A7R9PTY0</accession>
<feature type="transmembrane region" description="Helical" evidence="4">
    <location>
        <begin position="399"/>
        <end position="417"/>
    </location>
</feature>
<feature type="transmembrane region" description="Helical" evidence="4">
    <location>
        <begin position="197"/>
        <end position="219"/>
    </location>
</feature>
<feature type="transmembrane region" description="Helical" evidence="4">
    <location>
        <begin position="6"/>
        <end position="37"/>
    </location>
</feature>
<proteinExistence type="predicted"/>
<dbReference type="PANTHER" id="PTHR23121">
    <property type="entry name" value="SODIUM-DEPENDENT GLUCOSE TRANSPORTER 1"/>
    <property type="match status" value="1"/>
</dbReference>
<evidence type="ECO:0000256" key="2">
    <source>
        <dbReference type="ARBA" id="ARBA00022989"/>
    </source>
</evidence>
<dbReference type="Proteomes" id="UP000759131">
    <property type="component" value="Unassembled WGS sequence"/>
</dbReference>
<feature type="transmembrane region" description="Helical" evidence="4">
    <location>
        <begin position="290"/>
        <end position="314"/>
    </location>
</feature>
<evidence type="ECO:0000313" key="5">
    <source>
        <dbReference type="EMBL" id="CAD7620515.1"/>
    </source>
</evidence>
<dbReference type="SUPFAM" id="SSF103473">
    <property type="entry name" value="MFS general substrate transporter"/>
    <property type="match status" value="1"/>
</dbReference>
<dbReference type="AlphaFoldDB" id="A0A7R9PTY0"/>
<dbReference type="InterPro" id="IPR036259">
    <property type="entry name" value="MFS_trans_sf"/>
</dbReference>
<keyword evidence="3 4" id="KW-0472">Membrane</keyword>
<dbReference type="EMBL" id="CAJPIZ010000263">
    <property type="protein sequence ID" value="CAG2100945.1"/>
    <property type="molecule type" value="Genomic_DNA"/>
</dbReference>
<dbReference type="PANTHER" id="PTHR23121:SF9">
    <property type="entry name" value="SODIUM-DEPENDENT GLUCOSE TRANSPORTER 1"/>
    <property type="match status" value="1"/>
</dbReference>
<evidence type="ECO:0000256" key="1">
    <source>
        <dbReference type="ARBA" id="ARBA00022692"/>
    </source>
</evidence>
<gene>
    <name evidence="5" type="ORF">OSB1V03_LOCUS1000</name>
</gene>
<feature type="transmembrane region" description="Helical" evidence="4">
    <location>
        <begin position="142"/>
        <end position="164"/>
    </location>
</feature>
<protein>
    <submittedName>
        <fullName evidence="5">Uncharacterized protein</fullName>
    </submittedName>
</protein>
<evidence type="ECO:0000256" key="4">
    <source>
        <dbReference type="SAM" id="Phobius"/>
    </source>
</evidence>
<dbReference type="EMBL" id="OC854838">
    <property type="protein sequence ID" value="CAD7620515.1"/>
    <property type="molecule type" value="Genomic_DNA"/>
</dbReference>
<name>A0A7R9PTY0_9ACAR</name>
<keyword evidence="6" id="KW-1185">Reference proteome</keyword>
<feature type="transmembrane region" description="Helical" evidence="4">
    <location>
        <begin position="57"/>
        <end position="76"/>
    </location>
</feature>